<proteinExistence type="predicted"/>
<dbReference type="RefSeq" id="WP_168718989.1">
    <property type="nucleotide sequence ID" value="NZ_CP042909.1"/>
</dbReference>
<reference evidence="1 2" key="1">
    <citation type="submission" date="2019-08" db="EMBL/GenBank/DDBJ databases">
        <title>Complete genome sequence of Thermosulfurimonas marina SU872T, an anaerobic thermophilic chemolithoautotrophic bacterium isolated from a shallow marine hydrothermal vent.</title>
        <authorList>
            <person name="Allioux M."/>
            <person name="Jebbar M."/>
            <person name="Slobodkina G."/>
            <person name="Slobodkin A."/>
            <person name="Moalic Y."/>
            <person name="Frolova A."/>
            <person name="Shao Z."/>
            <person name="Alain K."/>
        </authorList>
    </citation>
    <scope>NUCLEOTIDE SEQUENCE [LARGE SCALE GENOMIC DNA]</scope>
    <source>
        <strain evidence="1 2">SU872</strain>
    </source>
</reference>
<name>A0A6H1WR57_9BACT</name>
<sequence length="122" mass="14177">MKGFTLVEMIISLLLFLVVSLGLLYAFSTYNRLQVKNLLRHTATELALKKASQAHLGNCTAEEVDYYPRGFSQPLKFHLDCQRTLLYASKKDRTYRVEITVTWQYRTKNYTYTLATLTVENL</sequence>
<evidence type="ECO:0000313" key="1">
    <source>
        <dbReference type="EMBL" id="QJA05626.1"/>
    </source>
</evidence>
<evidence type="ECO:0000313" key="2">
    <source>
        <dbReference type="Proteomes" id="UP000501253"/>
    </source>
</evidence>
<accession>A0A6H1WR57</accession>
<dbReference type="EMBL" id="CP042909">
    <property type="protein sequence ID" value="QJA05626.1"/>
    <property type="molecule type" value="Genomic_DNA"/>
</dbReference>
<dbReference type="NCBIfam" id="TIGR02532">
    <property type="entry name" value="IV_pilin_GFxxxE"/>
    <property type="match status" value="1"/>
</dbReference>
<dbReference type="AlphaFoldDB" id="A0A6H1WR57"/>
<dbReference type="Proteomes" id="UP000501253">
    <property type="component" value="Chromosome"/>
</dbReference>
<dbReference type="KEGG" id="tmai:FVE67_01905"/>
<gene>
    <name evidence="1" type="ORF">FVE67_01905</name>
</gene>
<protein>
    <submittedName>
        <fullName evidence="1">Prepilin-type N-terminal cleavage/methylation domain-containing protein</fullName>
    </submittedName>
</protein>
<keyword evidence="2" id="KW-1185">Reference proteome</keyword>
<dbReference type="Pfam" id="PF07963">
    <property type="entry name" value="N_methyl"/>
    <property type="match status" value="1"/>
</dbReference>
<dbReference type="InterPro" id="IPR012902">
    <property type="entry name" value="N_methyl_site"/>
</dbReference>
<dbReference type="PROSITE" id="PS00409">
    <property type="entry name" value="PROKAR_NTER_METHYL"/>
    <property type="match status" value="1"/>
</dbReference>
<organism evidence="1 2">
    <name type="scientific">Thermosulfurimonas marina</name>
    <dbReference type="NCBI Taxonomy" id="2047767"/>
    <lineage>
        <taxon>Bacteria</taxon>
        <taxon>Pseudomonadati</taxon>
        <taxon>Thermodesulfobacteriota</taxon>
        <taxon>Thermodesulfobacteria</taxon>
        <taxon>Thermodesulfobacteriales</taxon>
        <taxon>Thermodesulfobacteriaceae</taxon>
        <taxon>Thermosulfurimonas</taxon>
    </lineage>
</organism>